<sequence>MKVGLIGCGGMGTVHNLSLKELSKQYDIQVTAVADCREEFLEKAAGQWSNVQKFKYGKDLIENADVDIVHICVPSYLHADLAIQAMEKGKNVFVEKPVCLSKEDCQRLLDTEKKTGVTVMVGQVVRCFDEYRFLKDAYDNKTYGKLQSIMMHRLSGDTTWGWEDWFHDINKSGSVILDLHIHDTDFLRYMIGEPDSYKVYATKFESGMPNQVVTTYEFGDTFAVVEGTWDISSKMPFEAYYRAAFEEATIVFSGLHEPHVSIYHKDGTVTIPEIKPEYDVQDDTAGINISSLGAYYTEIKYFIECLVNNKPIKIAPLSEGVKSVLLTLNELSEAMK</sequence>
<dbReference type="PANTHER" id="PTHR43377">
    <property type="entry name" value="BILIVERDIN REDUCTASE A"/>
    <property type="match status" value="1"/>
</dbReference>
<protein>
    <submittedName>
        <fullName evidence="3">Gfo/Idh/MocA family oxidoreductase</fullName>
    </submittedName>
</protein>
<dbReference type="InterPro" id="IPR055170">
    <property type="entry name" value="GFO_IDH_MocA-like_dom"/>
</dbReference>
<dbReference type="GO" id="GO:0000166">
    <property type="term" value="F:nucleotide binding"/>
    <property type="evidence" value="ECO:0007669"/>
    <property type="project" value="InterPro"/>
</dbReference>
<dbReference type="Gene3D" id="3.30.360.10">
    <property type="entry name" value="Dihydrodipicolinate Reductase, domain 2"/>
    <property type="match status" value="1"/>
</dbReference>
<feature type="domain" description="Gfo/Idh/MocA-like oxidoreductase N-terminal" evidence="1">
    <location>
        <begin position="1"/>
        <end position="122"/>
    </location>
</feature>
<dbReference type="Pfam" id="PF22725">
    <property type="entry name" value="GFO_IDH_MocA_C3"/>
    <property type="match status" value="1"/>
</dbReference>
<dbReference type="EMBL" id="CP048000">
    <property type="protein sequence ID" value="QHQ60517.1"/>
    <property type="molecule type" value="Genomic_DNA"/>
</dbReference>
<dbReference type="Pfam" id="PF01408">
    <property type="entry name" value="GFO_IDH_MocA"/>
    <property type="match status" value="1"/>
</dbReference>
<dbReference type="RefSeq" id="WP_161837353.1">
    <property type="nucleotide sequence ID" value="NZ_CP048000.1"/>
</dbReference>
<dbReference type="SUPFAM" id="SSF55347">
    <property type="entry name" value="Glyceraldehyde-3-phosphate dehydrogenase-like, C-terminal domain"/>
    <property type="match status" value="1"/>
</dbReference>
<dbReference type="KEGG" id="anr:Ana3638_06820"/>
<dbReference type="SUPFAM" id="SSF51735">
    <property type="entry name" value="NAD(P)-binding Rossmann-fold domains"/>
    <property type="match status" value="1"/>
</dbReference>
<keyword evidence="4" id="KW-1185">Reference proteome</keyword>
<gene>
    <name evidence="3" type="ORF">Ana3638_06820</name>
</gene>
<dbReference type="InterPro" id="IPR036291">
    <property type="entry name" value="NAD(P)-bd_dom_sf"/>
</dbReference>
<evidence type="ECO:0000313" key="4">
    <source>
        <dbReference type="Proteomes" id="UP000464314"/>
    </source>
</evidence>
<reference evidence="3 4" key="1">
    <citation type="submission" date="2020-01" db="EMBL/GenBank/DDBJ databases">
        <title>Genome analysis of Anaerocolumna sp. CBA3638.</title>
        <authorList>
            <person name="Kim J."/>
            <person name="Roh S.W."/>
        </authorList>
    </citation>
    <scope>NUCLEOTIDE SEQUENCE [LARGE SCALE GENOMIC DNA]</scope>
    <source>
        <strain evidence="3 4">CBA3638</strain>
    </source>
</reference>
<organism evidence="3 4">
    <name type="scientific">Anaerocolumna sedimenticola</name>
    <dbReference type="NCBI Taxonomy" id="2696063"/>
    <lineage>
        <taxon>Bacteria</taxon>
        <taxon>Bacillati</taxon>
        <taxon>Bacillota</taxon>
        <taxon>Clostridia</taxon>
        <taxon>Lachnospirales</taxon>
        <taxon>Lachnospiraceae</taxon>
        <taxon>Anaerocolumna</taxon>
    </lineage>
</organism>
<dbReference type="PANTHER" id="PTHR43377:SF1">
    <property type="entry name" value="BILIVERDIN REDUCTASE A"/>
    <property type="match status" value="1"/>
</dbReference>
<feature type="domain" description="GFO/IDH/MocA-like oxidoreductase" evidence="2">
    <location>
        <begin position="131"/>
        <end position="235"/>
    </location>
</feature>
<dbReference type="AlphaFoldDB" id="A0A6P1TJN7"/>
<evidence type="ECO:0000313" key="3">
    <source>
        <dbReference type="EMBL" id="QHQ60517.1"/>
    </source>
</evidence>
<evidence type="ECO:0000259" key="2">
    <source>
        <dbReference type="Pfam" id="PF22725"/>
    </source>
</evidence>
<name>A0A6P1TJN7_9FIRM</name>
<accession>A0A6P1TJN7</accession>
<evidence type="ECO:0000259" key="1">
    <source>
        <dbReference type="Pfam" id="PF01408"/>
    </source>
</evidence>
<dbReference type="InterPro" id="IPR051450">
    <property type="entry name" value="Gfo/Idh/MocA_Oxidoreductases"/>
</dbReference>
<dbReference type="Proteomes" id="UP000464314">
    <property type="component" value="Chromosome"/>
</dbReference>
<dbReference type="InterPro" id="IPR000683">
    <property type="entry name" value="Gfo/Idh/MocA-like_OxRdtase_N"/>
</dbReference>
<proteinExistence type="predicted"/>
<dbReference type="Gene3D" id="3.40.50.720">
    <property type="entry name" value="NAD(P)-binding Rossmann-like Domain"/>
    <property type="match status" value="1"/>
</dbReference>